<keyword evidence="7" id="KW-0653">Protein transport</keyword>
<evidence type="ECO:0000256" key="6">
    <source>
        <dbReference type="ARBA" id="ARBA00022892"/>
    </source>
</evidence>
<feature type="transmembrane region" description="Helical" evidence="12">
    <location>
        <begin position="108"/>
        <end position="126"/>
    </location>
</feature>
<evidence type="ECO:0000256" key="2">
    <source>
        <dbReference type="ARBA" id="ARBA00010120"/>
    </source>
</evidence>
<evidence type="ECO:0000256" key="9">
    <source>
        <dbReference type="ARBA" id="ARBA00023136"/>
    </source>
</evidence>
<accession>A0AAD7DJP9</accession>
<evidence type="ECO:0000256" key="10">
    <source>
        <dbReference type="ARBA" id="ARBA00023170"/>
    </source>
</evidence>
<name>A0AAD7DJP9_MYCRO</name>
<dbReference type="GO" id="GO:0006621">
    <property type="term" value="P:protein retention in ER lumen"/>
    <property type="evidence" value="ECO:0007669"/>
    <property type="project" value="InterPro"/>
</dbReference>
<dbReference type="InterPro" id="IPR000133">
    <property type="entry name" value="ER_ret_rcpt"/>
</dbReference>
<evidence type="ECO:0000256" key="11">
    <source>
        <dbReference type="SAM" id="MobiDB-lite"/>
    </source>
</evidence>
<gene>
    <name evidence="13" type="ORF">B0H17DRAFT_933634</name>
</gene>
<keyword evidence="14" id="KW-1185">Reference proteome</keyword>
<dbReference type="AlphaFoldDB" id="A0AAD7DJP9"/>
<dbReference type="GO" id="GO:0046923">
    <property type="term" value="F:ER retention sequence binding"/>
    <property type="evidence" value="ECO:0007669"/>
    <property type="project" value="InterPro"/>
</dbReference>
<evidence type="ECO:0000256" key="5">
    <source>
        <dbReference type="ARBA" id="ARBA00022824"/>
    </source>
</evidence>
<feature type="non-terminal residue" evidence="13">
    <location>
        <position position="302"/>
    </location>
</feature>
<keyword evidence="4 12" id="KW-0812">Transmembrane</keyword>
<proteinExistence type="inferred from homology"/>
<keyword evidence="10 13" id="KW-0675">Receptor</keyword>
<comment type="subcellular location">
    <subcellularLocation>
        <location evidence="1">Endoplasmic reticulum membrane</location>
        <topology evidence="1">Multi-pass membrane protein</topology>
    </subcellularLocation>
</comment>
<dbReference type="Proteomes" id="UP001221757">
    <property type="component" value="Unassembled WGS sequence"/>
</dbReference>
<feature type="transmembrane region" description="Helical" evidence="12">
    <location>
        <begin position="164"/>
        <end position="181"/>
    </location>
</feature>
<evidence type="ECO:0000256" key="12">
    <source>
        <dbReference type="SAM" id="Phobius"/>
    </source>
</evidence>
<feature type="transmembrane region" description="Helical" evidence="12">
    <location>
        <begin position="193"/>
        <end position="213"/>
    </location>
</feature>
<feature type="transmembrane region" description="Helical" evidence="12">
    <location>
        <begin position="44"/>
        <end position="63"/>
    </location>
</feature>
<comment type="similarity">
    <text evidence="2">Belongs to the ERD2 family.</text>
</comment>
<comment type="caution">
    <text evidence="13">The sequence shown here is derived from an EMBL/GenBank/DDBJ whole genome shotgun (WGS) entry which is preliminary data.</text>
</comment>
<reference evidence="13" key="1">
    <citation type="submission" date="2023-03" db="EMBL/GenBank/DDBJ databases">
        <title>Massive genome expansion in bonnet fungi (Mycena s.s.) driven by repeated elements and novel gene families across ecological guilds.</title>
        <authorList>
            <consortium name="Lawrence Berkeley National Laboratory"/>
            <person name="Harder C.B."/>
            <person name="Miyauchi S."/>
            <person name="Viragh M."/>
            <person name="Kuo A."/>
            <person name="Thoen E."/>
            <person name="Andreopoulos B."/>
            <person name="Lu D."/>
            <person name="Skrede I."/>
            <person name="Drula E."/>
            <person name="Henrissat B."/>
            <person name="Morin E."/>
            <person name="Kohler A."/>
            <person name="Barry K."/>
            <person name="LaButti K."/>
            <person name="Morin E."/>
            <person name="Salamov A."/>
            <person name="Lipzen A."/>
            <person name="Mereny Z."/>
            <person name="Hegedus B."/>
            <person name="Baldrian P."/>
            <person name="Stursova M."/>
            <person name="Weitz H."/>
            <person name="Taylor A."/>
            <person name="Grigoriev I.V."/>
            <person name="Nagy L.G."/>
            <person name="Martin F."/>
            <person name="Kauserud H."/>
        </authorList>
    </citation>
    <scope>NUCLEOTIDE SEQUENCE</scope>
    <source>
        <strain evidence="13">CBHHK067</strain>
    </source>
</reference>
<dbReference type="GO" id="GO:0015031">
    <property type="term" value="P:protein transport"/>
    <property type="evidence" value="ECO:0007669"/>
    <property type="project" value="UniProtKB-KW"/>
</dbReference>
<evidence type="ECO:0000256" key="8">
    <source>
        <dbReference type="ARBA" id="ARBA00022989"/>
    </source>
</evidence>
<keyword evidence="6" id="KW-0931">ER-Golgi transport</keyword>
<organism evidence="13 14">
    <name type="scientific">Mycena rosella</name>
    <name type="common">Pink bonnet</name>
    <name type="synonym">Agaricus rosellus</name>
    <dbReference type="NCBI Taxonomy" id="1033263"/>
    <lineage>
        <taxon>Eukaryota</taxon>
        <taxon>Fungi</taxon>
        <taxon>Dikarya</taxon>
        <taxon>Basidiomycota</taxon>
        <taxon>Agaricomycotina</taxon>
        <taxon>Agaricomycetes</taxon>
        <taxon>Agaricomycetidae</taxon>
        <taxon>Agaricales</taxon>
        <taxon>Marasmiineae</taxon>
        <taxon>Mycenaceae</taxon>
        <taxon>Mycena</taxon>
    </lineage>
</organism>
<evidence type="ECO:0000256" key="4">
    <source>
        <dbReference type="ARBA" id="ARBA00022692"/>
    </source>
</evidence>
<evidence type="ECO:0000256" key="1">
    <source>
        <dbReference type="ARBA" id="ARBA00004477"/>
    </source>
</evidence>
<dbReference type="PRINTS" id="PR00660">
    <property type="entry name" value="ERLUMENR"/>
</dbReference>
<keyword evidence="9 12" id="KW-0472">Membrane</keyword>
<feature type="region of interest" description="Disordered" evidence="11">
    <location>
        <begin position="272"/>
        <end position="302"/>
    </location>
</feature>
<evidence type="ECO:0000313" key="13">
    <source>
        <dbReference type="EMBL" id="KAJ7692866.1"/>
    </source>
</evidence>
<keyword evidence="3" id="KW-0813">Transport</keyword>
<feature type="transmembrane region" description="Helical" evidence="12">
    <location>
        <begin position="132"/>
        <end position="152"/>
    </location>
</feature>
<feature type="transmembrane region" description="Helical" evidence="12">
    <location>
        <begin position="75"/>
        <end position="96"/>
    </location>
</feature>
<dbReference type="EMBL" id="JARKIE010000049">
    <property type="protein sequence ID" value="KAJ7692866.1"/>
    <property type="molecule type" value="Genomic_DNA"/>
</dbReference>
<feature type="compositionally biased region" description="Polar residues" evidence="11">
    <location>
        <begin position="278"/>
        <end position="288"/>
    </location>
</feature>
<keyword evidence="8 12" id="KW-1133">Transmembrane helix</keyword>
<dbReference type="GO" id="GO:0005789">
    <property type="term" value="C:endoplasmic reticulum membrane"/>
    <property type="evidence" value="ECO:0007669"/>
    <property type="project" value="UniProtKB-SubCell"/>
</dbReference>
<keyword evidence="5" id="KW-0256">Endoplasmic reticulum</keyword>
<evidence type="ECO:0000313" key="14">
    <source>
        <dbReference type="Proteomes" id="UP001221757"/>
    </source>
</evidence>
<dbReference type="Pfam" id="PF00810">
    <property type="entry name" value="ER_lumen_recept"/>
    <property type="match status" value="1"/>
</dbReference>
<dbReference type="GO" id="GO:0016192">
    <property type="term" value="P:vesicle-mediated transport"/>
    <property type="evidence" value="ECO:0007669"/>
    <property type="project" value="UniProtKB-KW"/>
</dbReference>
<evidence type="ECO:0000256" key="3">
    <source>
        <dbReference type="ARBA" id="ARBA00022448"/>
    </source>
</evidence>
<protein>
    <submittedName>
        <fullName evidence="13">ER lumen protein retaining receptor-domain-containing protein</fullName>
    </submittedName>
</protein>
<dbReference type="PANTHER" id="PTHR10585">
    <property type="entry name" value="ER LUMEN PROTEIN RETAINING RECEPTOR"/>
    <property type="match status" value="1"/>
</dbReference>
<sequence>ILAMNPFRLAGDLAHMASKCILIWSIHWNKSAEGTHFTSLTPSAGISFLTQAMYALVFLTRYLDVGFRFVSIYNIAAKIAYIISALYVLMIMRWIYPRTPESQMAWRVAGISLAVACLFSLVFNYRFTLTEILWSFSIALESVCVIPQIILLRQTTVPTVITSRYLLALGSYRALYIFNWIWRYGFDNVVDPIAVLCGLVQTAFYLDFAWVYYSRQRVKLRDGVLVDSEDYQRGWLVRWLGGKDDAPLEPLGGGRLPIDEEDALEGRIALPIDEETQAPASDSTTKTVQAPADNTDAPPTSL</sequence>
<evidence type="ECO:0000256" key="7">
    <source>
        <dbReference type="ARBA" id="ARBA00022927"/>
    </source>
</evidence>